<name>A0ABQ9H2P7_9NEOP</name>
<dbReference type="EMBL" id="JARBHB010000007">
    <property type="protein sequence ID" value="KAJ8878579.1"/>
    <property type="molecule type" value="Genomic_DNA"/>
</dbReference>
<accession>A0ABQ9H2P7</accession>
<comment type="caution">
    <text evidence="2">The sequence shown here is derived from an EMBL/GenBank/DDBJ whole genome shotgun (WGS) entry which is preliminary data.</text>
</comment>
<evidence type="ECO:0000256" key="1">
    <source>
        <dbReference type="SAM" id="Phobius"/>
    </source>
</evidence>
<sequence>MTRQLHRNGECPKISMQSYSARLPLISRTGLDSRWVAPGLSRVGITQDDATGQRVSSMISRFLPHLHSDTSIYSLLFALIGSQKPRCLKMLNSLHTLGTCNVRFIIRGTEVAEQLACSPPTKANRVQSPSGSLPDFHKWESRRTMSLVGGLRDLPFSSPLHSGAAPYSPHSIIVGSQDLGLTAAQISTLTRSKHTSKWLHCPATCRHVVLQQSAARSSQSNTTTFRRAFHTHASKCYEARLNSAVYIGSLSCLFIGCFPVGMPVLLTLQYGILPVYLQVAITQSQCWVRAQKTACLPEWRSVHVLCGRRCVSLASECPLAAALVLFEATRPVLYSVHYWPVINQWRAEMILTQSNVLFRLKDLQSIVSLRVAINSTFSSFIVTALRCSCEIMLNTNRTKTARQCEPMRTGAAVAERLACSPPTKTNQVHSPAGSLLDFRMWESCRTIPLVCLAGGVCARGRRQVQLAPRSISARGAESVHLLSRLRGRVGEHSGCQFLGTEYINLQRRNPVVKPCVRAPGRGGRAVSTLASQQGDPGSIPGGAIPGLSRVVIVPDDAAGWRLFSGISCFSRPFIPALLHTHLTSPRSALKTSLLKAAQISSLNAVKLRRSLIQLREEYKCKPMQSLSALTNLPYCMWVSDARCSMRKVMAEYLAHRRLGAFTNRSRIQLDYLMETARESLLGAGVAMNHPFGCPQSPILAARGQWLLGATHQRTSLILNKFPANHSHIFCDPSNLLSQLDGIAEETGGGAPSALKRRLVELSRRNVRTS</sequence>
<feature type="transmembrane region" description="Helical" evidence="1">
    <location>
        <begin position="244"/>
        <end position="266"/>
    </location>
</feature>
<keyword evidence="1" id="KW-0472">Membrane</keyword>
<keyword evidence="1" id="KW-0812">Transmembrane</keyword>
<organism evidence="2 3">
    <name type="scientific">Dryococelus australis</name>
    <dbReference type="NCBI Taxonomy" id="614101"/>
    <lineage>
        <taxon>Eukaryota</taxon>
        <taxon>Metazoa</taxon>
        <taxon>Ecdysozoa</taxon>
        <taxon>Arthropoda</taxon>
        <taxon>Hexapoda</taxon>
        <taxon>Insecta</taxon>
        <taxon>Pterygota</taxon>
        <taxon>Neoptera</taxon>
        <taxon>Polyneoptera</taxon>
        <taxon>Phasmatodea</taxon>
        <taxon>Verophasmatodea</taxon>
        <taxon>Anareolatae</taxon>
        <taxon>Phasmatidae</taxon>
        <taxon>Eurycanthinae</taxon>
        <taxon>Dryococelus</taxon>
    </lineage>
</organism>
<proteinExistence type="predicted"/>
<gene>
    <name evidence="2" type="ORF">PR048_019160</name>
</gene>
<dbReference type="Proteomes" id="UP001159363">
    <property type="component" value="Chromosome 6"/>
</dbReference>
<evidence type="ECO:0000313" key="3">
    <source>
        <dbReference type="Proteomes" id="UP001159363"/>
    </source>
</evidence>
<keyword evidence="3" id="KW-1185">Reference proteome</keyword>
<reference evidence="2 3" key="1">
    <citation type="submission" date="2023-02" db="EMBL/GenBank/DDBJ databases">
        <title>LHISI_Scaffold_Assembly.</title>
        <authorList>
            <person name="Stuart O.P."/>
            <person name="Cleave R."/>
            <person name="Magrath M.J.L."/>
            <person name="Mikheyev A.S."/>
        </authorList>
    </citation>
    <scope>NUCLEOTIDE SEQUENCE [LARGE SCALE GENOMIC DNA]</scope>
    <source>
        <strain evidence="2">Daus_M_001</strain>
        <tissue evidence="2">Leg muscle</tissue>
    </source>
</reference>
<evidence type="ECO:0000313" key="2">
    <source>
        <dbReference type="EMBL" id="KAJ8878579.1"/>
    </source>
</evidence>
<keyword evidence="1" id="KW-1133">Transmembrane helix</keyword>
<protein>
    <submittedName>
        <fullName evidence="2">Uncharacterized protein</fullName>
    </submittedName>
</protein>